<evidence type="ECO:0000313" key="1">
    <source>
        <dbReference type="EMBL" id="SVD39237.1"/>
    </source>
</evidence>
<proteinExistence type="predicted"/>
<protein>
    <submittedName>
        <fullName evidence="1">Uncharacterized protein</fullName>
    </submittedName>
</protein>
<sequence length="93" mass="11103">PKEEPKDFNYVNKHSLKPITVLFISNQARLDDKIIERFYKINNISTMKNFQLIEKKEIKSETEWNYSNLVPTGYRGTRVTNSLYYYIYRISGS</sequence>
<dbReference type="AlphaFoldDB" id="A0A382UYJ8"/>
<reference evidence="1" key="1">
    <citation type="submission" date="2018-05" db="EMBL/GenBank/DDBJ databases">
        <authorList>
            <person name="Lanie J.A."/>
            <person name="Ng W.-L."/>
            <person name="Kazmierczak K.M."/>
            <person name="Andrzejewski T.M."/>
            <person name="Davidsen T.M."/>
            <person name="Wayne K.J."/>
            <person name="Tettelin H."/>
            <person name="Glass J.I."/>
            <person name="Rusch D."/>
            <person name="Podicherti R."/>
            <person name="Tsui H.-C.T."/>
            <person name="Winkler M.E."/>
        </authorList>
    </citation>
    <scope>NUCLEOTIDE SEQUENCE</scope>
</reference>
<organism evidence="1">
    <name type="scientific">marine metagenome</name>
    <dbReference type="NCBI Taxonomy" id="408172"/>
    <lineage>
        <taxon>unclassified sequences</taxon>
        <taxon>metagenomes</taxon>
        <taxon>ecological metagenomes</taxon>
    </lineage>
</organism>
<gene>
    <name evidence="1" type="ORF">METZ01_LOCUS392091</name>
</gene>
<dbReference type="EMBL" id="UINC01147738">
    <property type="protein sequence ID" value="SVD39237.1"/>
    <property type="molecule type" value="Genomic_DNA"/>
</dbReference>
<feature type="non-terminal residue" evidence="1">
    <location>
        <position position="1"/>
    </location>
</feature>
<name>A0A382UYJ8_9ZZZZ</name>
<accession>A0A382UYJ8</accession>